<reference evidence="1 2" key="1">
    <citation type="submission" date="2018-03" db="EMBL/GenBank/DDBJ databases">
        <title>Bacteriophage NCPPB3778 and a type I-E CRISPR drive the evolution of the US Biological Select Agent, Rathayibacter toxicus.</title>
        <authorList>
            <person name="Davis E.W.II."/>
            <person name="Tabima J.F."/>
            <person name="Weisberg A.J."/>
            <person name="Dantas Lopes L."/>
            <person name="Wiseman M.S."/>
            <person name="Wiseman M.S."/>
            <person name="Pupko T."/>
            <person name="Belcher M.S."/>
            <person name="Sechler A.J."/>
            <person name="Tancos M.A."/>
            <person name="Schroeder B.K."/>
            <person name="Murray T.D."/>
            <person name="Luster D.G."/>
            <person name="Schneider W.L."/>
            <person name="Rogers E."/>
            <person name="Andreote F.D."/>
            <person name="Grunwald N.J."/>
            <person name="Putnam M.L."/>
            <person name="Chang J.H."/>
        </authorList>
    </citation>
    <scope>NUCLEOTIDE SEQUENCE [LARGE SCALE GENOMIC DNA]</scope>
    <source>
        <strain evidence="1 2">DSM 15933</strain>
    </source>
</reference>
<accession>A0A2T4UP05</accession>
<sequence length="64" mass="7430">MTTIEELRLALVPVFEEMLHEDERSSLRLHFVRLSQWPDGSPLSPADRFEDGSVVALYGAFRRR</sequence>
<dbReference type="AlphaFoldDB" id="A0A2T4UP05"/>
<dbReference type="Proteomes" id="UP000241085">
    <property type="component" value="Unassembled WGS sequence"/>
</dbReference>
<name>A0A2T4UP05_9MICO</name>
<gene>
    <name evidence="1" type="ORF">C1I63_18575</name>
</gene>
<dbReference type="EMBL" id="PZPL01000002">
    <property type="protein sequence ID" value="PTL71244.1"/>
    <property type="molecule type" value="Genomic_DNA"/>
</dbReference>
<dbReference type="RefSeq" id="WP_107576051.1">
    <property type="nucleotide sequence ID" value="NZ_PZPL01000002.1"/>
</dbReference>
<evidence type="ECO:0000313" key="2">
    <source>
        <dbReference type="Proteomes" id="UP000241085"/>
    </source>
</evidence>
<comment type="caution">
    <text evidence="1">The sequence shown here is derived from an EMBL/GenBank/DDBJ whole genome shotgun (WGS) entry which is preliminary data.</text>
</comment>
<dbReference type="GeneID" id="55634308"/>
<protein>
    <submittedName>
        <fullName evidence="1">Uncharacterized protein</fullName>
    </submittedName>
</protein>
<keyword evidence="2" id="KW-1185">Reference proteome</keyword>
<organism evidence="1 2">
    <name type="scientific">Rathayibacter caricis DSM 15933</name>
    <dbReference type="NCBI Taxonomy" id="1328867"/>
    <lineage>
        <taxon>Bacteria</taxon>
        <taxon>Bacillati</taxon>
        <taxon>Actinomycetota</taxon>
        <taxon>Actinomycetes</taxon>
        <taxon>Micrococcales</taxon>
        <taxon>Microbacteriaceae</taxon>
        <taxon>Rathayibacter</taxon>
    </lineage>
</organism>
<proteinExistence type="predicted"/>
<evidence type="ECO:0000313" key="1">
    <source>
        <dbReference type="EMBL" id="PTL71244.1"/>
    </source>
</evidence>